<comment type="caution">
    <text evidence="1">The sequence shown here is derived from an EMBL/GenBank/DDBJ whole genome shotgun (WGS) entry which is preliminary data.</text>
</comment>
<dbReference type="Proteomes" id="UP001516588">
    <property type="component" value="Unassembled WGS sequence"/>
</dbReference>
<protein>
    <recommendedName>
        <fullName evidence="3">XRE family transcriptional regulator</fullName>
    </recommendedName>
</protein>
<accession>A0ABR9QXY9</accession>
<evidence type="ECO:0000313" key="1">
    <source>
        <dbReference type="EMBL" id="MBE5035738.1"/>
    </source>
</evidence>
<name>A0ABR9QXY9_9FIRM</name>
<keyword evidence="2" id="KW-1185">Reference proteome</keyword>
<reference evidence="1 2" key="1">
    <citation type="submission" date="2020-10" db="EMBL/GenBank/DDBJ databases">
        <title>ChiBAC.</title>
        <authorList>
            <person name="Zenner C."/>
            <person name="Hitch T.C.A."/>
            <person name="Clavel T."/>
        </authorList>
    </citation>
    <scope>NUCLEOTIDE SEQUENCE [LARGE SCALE GENOMIC DNA]</scope>
    <source>
        <strain evidence="1 2">DSM 108706</strain>
    </source>
</reference>
<organism evidence="1 2">
    <name type="scientific">Gallibacter intestinalis</name>
    <dbReference type="NCBI Taxonomy" id="2779356"/>
    <lineage>
        <taxon>Bacteria</taxon>
        <taxon>Bacillati</taxon>
        <taxon>Bacillota</taxon>
        <taxon>Clostridia</taxon>
        <taxon>Eubacteriales</taxon>
        <taxon>Eubacteriaceae</taxon>
        <taxon>Gallibacter</taxon>
    </lineage>
</organism>
<dbReference type="RefSeq" id="WP_226385384.1">
    <property type="nucleotide sequence ID" value="NZ_JADCKA010000008.1"/>
</dbReference>
<sequence>MKKIEEVQRNQSFREFLFEKIDKYSISISYIKKEYSISSSILQSVIDGEPWFHGKKPELKFIFLFAIIFVDSIEEFSLFLDEIINIPYLASICNYSIEAYIVDVLSNIYDILCREKNVKLKLNDFREPKEFLKARFVQRINLL</sequence>
<evidence type="ECO:0008006" key="3">
    <source>
        <dbReference type="Google" id="ProtNLM"/>
    </source>
</evidence>
<gene>
    <name evidence="1" type="ORF">INF20_05515</name>
</gene>
<evidence type="ECO:0000313" key="2">
    <source>
        <dbReference type="Proteomes" id="UP001516588"/>
    </source>
</evidence>
<dbReference type="EMBL" id="JADCKA010000008">
    <property type="protein sequence ID" value="MBE5035738.1"/>
    <property type="molecule type" value="Genomic_DNA"/>
</dbReference>
<proteinExistence type="predicted"/>